<gene>
    <name evidence="2" type="ORF">GCM10009741_60930</name>
</gene>
<protein>
    <recommendedName>
        <fullName evidence="4">ABC-2 type transport system permease protein</fullName>
    </recommendedName>
</protein>
<keyword evidence="1" id="KW-0472">Membrane</keyword>
<comment type="caution">
    <text evidence="2">The sequence shown here is derived from an EMBL/GenBank/DDBJ whole genome shotgun (WGS) entry which is preliminary data.</text>
</comment>
<evidence type="ECO:0000313" key="2">
    <source>
        <dbReference type="EMBL" id="GAA1548849.1"/>
    </source>
</evidence>
<dbReference type="RefSeq" id="WP_344180327.1">
    <property type="nucleotide sequence ID" value="NZ_BAAANC010000003.1"/>
</dbReference>
<reference evidence="2 3" key="1">
    <citation type="journal article" date="2019" name="Int. J. Syst. Evol. Microbiol.">
        <title>The Global Catalogue of Microorganisms (GCM) 10K type strain sequencing project: providing services to taxonomists for standard genome sequencing and annotation.</title>
        <authorList>
            <consortium name="The Broad Institute Genomics Platform"/>
            <consortium name="The Broad Institute Genome Sequencing Center for Infectious Disease"/>
            <person name="Wu L."/>
            <person name="Ma J."/>
        </authorList>
    </citation>
    <scope>NUCLEOTIDE SEQUENCE [LARGE SCALE GENOMIC DNA]</scope>
    <source>
        <strain evidence="2 3">JCM 14303</strain>
    </source>
</reference>
<feature type="transmembrane region" description="Helical" evidence="1">
    <location>
        <begin position="233"/>
        <end position="254"/>
    </location>
</feature>
<dbReference type="Proteomes" id="UP001500363">
    <property type="component" value="Unassembled WGS sequence"/>
</dbReference>
<accession>A0ABN2BWX0</accession>
<feature type="transmembrane region" description="Helical" evidence="1">
    <location>
        <begin position="183"/>
        <end position="202"/>
    </location>
</feature>
<dbReference type="EMBL" id="BAAANC010000003">
    <property type="protein sequence ID" value="GAA1548849.1"/>
    <property type="molecule type" value="Genomic_DNA"/>
</dbReference>
<name>A0ABN2BWX0_9ACTN</name>
<feature type="transmembrane region" description="Helical" evidence="1">
    <location>
        <begin position="12"/>
        <end position="37"/>
    </location>
</feature>
<evidence type="ECO:0000256" key="1">
    <source>
        <dbReference type="SAM" id="Phobius"/>
    </source>
</evidence>
<feature type="transmembrane region" description="Helical" evidence="1">
    <location>
        <begin position="152"/>
        <end position="176"/>
    </location>
</feature>
<sequence>MNLVVAELRKTATLPATAVALTIATLGPIALAVLNAFNVRDALMSGQTDRVGFTSAAEAALSAVPLGTAGAMVLGIVAISSEYTANSTDAGGGRQISTTLLAAPRRWTLLAAKATVVVALVVLAAVVSLSISLVAATTIIGDAAPSTGDAPIGRLVGAGLYWALAALMALAITVLARSGIVPLIVLITNGTVVSVSFLLWKITPLARFLPDLAGTRLFAAETFTAVDDALPPVTGGLVMTAWAVALLLLAGFVLHRRDA</sequence>
<organism evidence="2 3">
    <name type="scientific">Kribbella lupini</name>
    <dbReference type="NCBI Taxonomy" id="291602"/>
    <lineage>
        <taxon>Bacteria</taxon>
        <taxon>Bacillati</taxon>
        <taxon>Actinomycetota</taxon>
        <taxon>Actinomycetes</taxon>
        <taxon>Propionibacteriales</taxon>
        <taxon>Kribbellaceae</taxon>
        <taxon>Kribbella</taxon>
    </lineage>
</organism>
<evidence type="ECO:0008006" key="4">
    <source>
        <dbReference type="Google" id="ProtNLM"/>
    </source>
</evidence>
<keyword evidence="1" id="KW-0812">Transmembrane</keyword>
<keyword evidence="1" id="KW-1133">Transmembrane helix</keyword>
<keyword evidence="3" id="KW-1185">Reference proteome</keyword>
<evidence type="ECO:0000313" key="3">
    <source>
        <dbReference type="Proteomes" id="UP001500363"/>
    </source>
</evidence>
<feature type="transmembrane region" description="Helical" evidence="1">
    <location>
        <begin position="114"/>
        <end position="140"/>
    </location>
</feature>
<proteinExistence type="predicted"/>